<sequence length="368" mass="42455">MDGVTSPEIFLNARTSWLEHSQVDTIFYATGVFNMYSHNSSLTEQPINNEAAMNAIRVFSDMDTDTLELMINCCRQQNKEIFWSMRMNDLRDATRPEMLSQFKKNNPGFLVATQGASMPYIQNKWSGLNYGVDVVRERAVSIVQDVITRYDLDGIELDFLRHPALFKAQFYGEQVTQQDCDKITQMILDIRNVCDIEGHKRGRPVLIAIKVPDSIPFNLAIGIDLERWLNESLVDLLITGDYFKLGRWEHWSALGRKYNLPVYAGMNDRRITFIPSTDDEYEKENEPTQIERWRGEAFMAWNGAVNGIYVCNRTDPHDSLFWELGDTRILTNLLKIRIVSYIGKEGSGYLDPGYWLANGRNYLNKKIS</sequence>
<dbReference type="Gene3D" id="3.20.20.80">
    <property type="entry name" value="Glycosidases"/>
    <property type="match status" value="1"/>
</dbReference>
<accession>A0A645DE11</accession>
<evidence type="ECO:0008006" key="2">
    <source>
        <dbReference type="Google" id="ProtNLM"/>
    </source>
</evidence>
<proteinExistence type="predicted"/>
<protein>
    <recommendedName>
        <fullName evidence="2">Glycosyl hydrolase-like 10 domain-containing protein</fullName>
    </recommendedName>
</protein>
<name>A0A645DE11_9ZZZZ</name>
<evidence type="ECO:0000313" key="1">
    <source>
        <dbReference type="EMBL" id="MPM86812.1"/>
    </source>
</evidence>
<reference evidence="1" key="1">
    <citation type="submission" date="2019-08" db="EMBL/GenBank/DDBJ databases">
        <authorList>
            <person name="Kucharzyk K."/>
            <person name="Murdoch R.W."/>
            <person name="Higgins S."/>
            <person name="Loffler F."/>
        </authorList>
    </citation>
    <scope>NUCLEOTIDE SEQUENCE</scope>
</reference>
<dbReference type="AlphaFoldDB" id="A0A645DE11"/>
<gene>
    <name evidence="1" type="ORF">SDC9_133904</name>
</gene>
<dbReference type="SUPFAM" id="SSF51445">
    <property type="entry name" value="(Trans)glycosidases"/>
    <property type="match status" value="1"/>
</dbReference>
<comment type="caution">
    <text evidence="1">The sequence shown here is derived from an EMBL/GenBank/DDBJ whole genome shotgun (WGS) entry which is preliminary data.</text>
</comment>
<organism evidence="1">
    <name type="scientific">bioreactor metagenome</name>
    <dbReference type="NCBI Taxonomy" id="1076179"/>
    <lineage>
        <taxon>unclassified sequences</taxon>
        <taxon>metagenomes</taxon>
        <taxon>ecological metagenomes</taxon>
    </lineage>
</organism>
<dbReference type="InterPro" id="IPR017853">
    <property type="entry name" value="GH"/>
</dbReference>
<dbReference type="EMBL" id="VSSQ01034763">
    <property type="protein sequence ID" value="MPM86812.1"/>
    <property type="molecule type" value="Genomic_DNA"/>
</dbReference>